<comment type="caution">
    <text evidence="1">The sequence shown here is derived from an EMBL/GenBank/DDBJ whole genome shotgun (WGS) entry which is preliminary data.</text>
</comment>
<dbReference type="EMBL" id="JARGDH010000006">
    <property type="protein sequence ID" value="KAL0265929.1"/>
    <property type="molecule type" value="Genomic_DNA"/>
</dbReference>
<proteinExistence type="predicted"/>
<gene>
    <name evidence="1" type="ORF">PYX00_011646</name>
</gene>
<evidence type="ECO:0000313" key="1">
    <source>
        <dbReference type="EMBL" id="KAL0265929.1"/>
    </source>
</evidence>
<organism evidence="1">
    <name type="scientific">Menopon gallinae</name>
    <name type="common">poultry shaft louse</name>
    <dbReference type="NCBI Taxonomy" id="328185"/>
    <lineage>
        <taxon>Eukaryota</taxon>
        <taxon>Metazoa</taxon>
        <taxon>Ecdysozoa</taxon>
        <taxon>Arthropoda</taxon>
        <taxon>Hexapoda</taxon>
        <taxon>Insecta</taxon>
        <taxon>Pterygota</taxon>
        <taxon>Neoptera</taxon>
        <taxon>Paraneoptera</taxon>
        <taxon>Psocodea</taxon>
        <taxon>Troctomorpha</taxon>
        <taxon>Phthiraptera</taxon>
        <taxon>Amblycera</taxon>
        <taxon>Menoponidae</taxon>
        <taxon>Menopon</taxon>
    </lineage>
</organism>
<dbReference type="AlphaFoldDB" id="A0AAW2H7X2"/>
<reference evidence="1" key="1">
    <citation type="journal article" date="2024" name="Gigascience">
        <title>Chromosome-level genome of the poultry shaft louse Menopon gallinae provides insight into the host-switching and adaptive evolution of parasitic lice.</title>
        <authorList>
            <person name="Xu Y."/>
            <person name="Ma L."/>
            <person name="Liu S."/>
            <person name="Liang Y."/>
            <person name="Liu Q."/>
            <person name="He Z."/>
            <person name="Tian L."/>
            <person name="Duan Y."/>
            <person name="Cai W."/>
            <person name="Li H."/>
            <person name="Song F."/>
        </authorList>
    </citation>
    <scope>NUCLEOTIDE SEQUENCE</scope>
    <source>
        <strain evidence="1">Cailab_2023a</strain>
    </source>
</reference>
<sequence>MEICFSLRCTWHLYGHTAERGALLLACTALAMLCAVAAVCTCRVCGKEYILPLGLQNQCASCEERRGWRERRVEDKEYEKEAVKGHGFVPGKSQDSCVVCSGHMMHSGHQDMQEPLWHSSCNTAARMRSTARETRLVGESSETCLEVVLYSIRTRSEAQIRWLKRMTCIRDSQHPLHTGTSLRTTVLESVPESKHNTEEILDIWRGKLVRYAPFHADGRDMESYTKFIYSIDIEAFKGWRMYEESVPVTRDLVEAVVSKLVESRVDAEAYVSEVCEALLYCPDRQMATLNMVYGALYAKRDVGSFECFVENEIATLKRHILDIVVTPGSGTQNVHVQNYWRYKLREKLGYKGEYKPRMGTFDQGRLGGHVGNVLDVFYTKFTPKYVVEKLVEEINRRKERLMGAGAYLSGRLEDESYKRRVFEFENEEDADLLIPSRITHSGVEDILERMGIIERGVEETSGEESRAGGRDAGAC</sequence>
<name>A0AAW2H7X2_9NEOP</name>
<protein>
    <submittedName>
        <fullName evidence="1">Uncharacterized protein</fullName>
    </submittedName>
</protein>
<accession>A0AAW2H7X2</accession>